<organism evidence="3 4">
    <name type="scientific">Sphingomonas colocasiae</name>
    <dbReference type="NCBI Taxonomy" id="1848973"/>
    <lineage>
        <taxon>Bacteria</taxon>
        <taxon>Pseudomonadati</taxon>
        <taxon>Pseudomonadota</taxon>
        <taxon>Alphaproteobacteria</taxon>
        <taxon>Sphingomonadales</taxon>
        <taxon>Sphingomonadaceae</taxon>
        <taxon>Sphingomonas</taxon>
    </lineage>
</organism>
<dbReference type="Proteomes" id="UP000706039">
    <property type="component" value="Unassembled WGS sequence"/>
</dbReference>
<accession>A0ABS7Q125</accession>
<feature type="signal peptide" evidence="2">
    <location>
        <begin position="1"/>
        <end position="19"/>
    </location>
</feature>
<gene>
    <name evidence="3" type="ORF">K7G82_26825</name>
</gene>
<reference evidence="3 4" key="1">
    <citation type="submission" date="2021-08" db="EMBL/GenBank/DDBJ databases">
        <authorList>
            <person name="Tuo L."/>
        </authorList>
    </citation>
    <scope>NUCLEOTIDE SEQUENCE [LARGE SCALE GENOMIC DNA]</scope>
    <source>
        <strain evidence="3 4">JCM 31229</strain>
    </source>
</reference>
<sequence>MTRIVSLSLLGGLMMASLAATPAAAQSCVGNRNMCDALSALEQARASLQRADSNKGGHRAQAIRSVDQAIRQVRNGIRYSNGSPTYPGRPDRPDRPR</sequence>
<dbReference type="EMBL" id="JAINVV010000014">
    <property type="protein sequence ID" value="MBY8825944.1"/>
    <property type="molecule type" value="Genomic_DNA"/>
</dbReference>
<feature type="region of interest" description="Disordered" evidence="1">
    <location>
        <begin position="74"/>
        <end position="97"/>
    </location>
</feature>
<proteinExistence type="predicted"/>
<comment type="caution">
    <text evidence="3">The sequence shown here is derived from an EMBL/GenBank/DDBJ whole genome shotgun (WGS) entry which is preliminary data.</text>
</comment>
<keyword evidence="2" id="KW-0732">Signal</keyword>
<keyword evidence="4" id="KW-1185">Reference proteome</keyword>
<name>A0ABS7Q125_9SPHN</name>
<evidence type="ECO:0000256" key="2">
    <source>
        <dbReference type="SAM" id="SignalP"/>
    </source>
</evidence>
<dbReference type="RefSeq" id="WP_222993132.1">
    <property type="nucleotide sequence ID" value="NZ_JAINVV010000014.1"/>
</dbReference>
<evidence type="ECO:0000256" key="1">
    <source>
        <dbReference type="SAM" id="MobiDB-lite"/>
    </source>
</evidence>
<dbReference type="PROSITE" id="PS51257">
    <property type="entry name" value="PROKAR_LIPOPROTEIN"/>
    <property type="match status" value="1"/>
</dbReference>
<evidence type="ECO:0000313" key="3">
    <source>
        <dbReference type="EMBL" id="MBY8825944.1"/>
    </source>
</evidence>
<feature type="chain" id="PRO_5047291823" evidence="2">
    <location>
        <begin position="20"/>
        <end position="97"/>
    </location>
</feature>
<evidence type="ECO:0000313" key="4">
    <source>
        <dbReference type="Proteomes" id="UP000706039"/>
    </source>
</evidence>
<protein>
    <submittedName>
        <fullName evidence="3">Uncharacterized protein</fullName>
    </submittedName>
</protein>